<evidence type="ECO:0000313" key="5">
    <source>
        <dbReference type="Proteomes" id="UP000241890"/>
    </source>
</evidence>
<keyword evidence="3" id="KW-0812">Transmembrane</keyword>
<protein>
    <submittedName>
        <fullName evidence="4">Uncharacterized protein</fullName>
    </submittedName>
</protein>
<reference evidence="4 5" key="1">
    <citation type="submission" date="2017-12" db="EMBL/GenBank/DDBJ databases">
        <title>Sequencing, de novo assembly and annotation of complete genome of a new Thraustochytrid species, strain FCC1311.</title>
        <authorList>
            <person name="Sedici K."/>
            <person name="Godart F."/>
            <person name="Aiese Cigliano R."/>
            <person name="Sanseverino W."/>
            <person name="Barakat M."/>
            <person name="Ortet P."/>
            <person name="Marechal E."/>
            <person name="Cagnac O."/>
            <person name="Amato A."/>
        </authorList>
    </citation>
    <scope>NUCLEOTIDE SEQUENCE [LARGE SCALE GENOMIC DNA]</scope>
</reference>
<dbReference type="EMBL" id="BEYU01000027">
    <property type="protein sequence ID" value="GBG27090.1"/>
    <property type="molecule type" value="Genomic_DNA"/>
</dbReference>
<gene>
    <name evidence="4" type="ORF">FCC1311_033132</name>
</gene>
<proteinExistence type="predicted"/>
<evidence type="ECO:0000313" key="4">
    <source>
        <dbReference type="EMBL" id="GBG27090.1"/>
    </source>
</evidence>
<feature type="transmembrane region" description="Helical" evidence="3">
    <location>
        <begin position="139"/>
        <end position="160"/>
    </location>
</feature>
<feature type="coiled-coil region" evidence="1">
    <location>
        <begin position="305"/>
        <end position="332"/>
    </location>
</feature>
<dbReference type="PANTHER" id="PTHR35791">
    <property type="entry name" value="UPF0754 MEMBRANE PROTEIN YHEB"/>
    <property type="match status" value="1"/>
</dbReference>
<keyword evidence="1" id="KW-0175">Coiled coil</keyword>
<feature type="transmembrane region" description="Helical" evidence="3">
    <location>
        <begin position="180"/>
        <end position="200"/>
    </location>
</feature>
<feature type="transmembrane region" description="Helical" evidence="3">
    <location>
        <begin position="366"/>
        <end position="384"/>
    </location>
</feature>
<dbReference type="OrthoDB" id="410754at2759"/>
<name>A0A2R5G7X3_9STRA</name>
<dbReference type="InParanoid" id="A0A2R5G7X3"/>
<keyword evidence="5" id="KW-1185">Reference proteome</keyword>
<feature type="compositionally biased region" description="Acidic residues" evidence="2">
    <location>
        <begin position="102"/>
        <end position="123"/>
    </location>
</feature>
<dbReference type="PANTHER" id="PTHR35791:SF1">
    <property type="entry name" value="UPF0754 MEMBRANE PROTEIN YHEB"/>
    <property type="match status" value="1"/>
</dbReference>
<feature type="transmembrane region" description="Helical" evidence="3">
    <location>
        <begin position="390"/>
        <end position="414"/>
    </location>
</feature>
<accession>A0A2R5G7X3</accession>
<evidence type="ECO:0000256" key="3">
    <source>
        <dbReference type="SAM" id="Phobius"/>
    </source>
</evidence>
<dbReference type="Proteomes" id="UP000241890">
    <property type="component" value="Unassembled WGS sequence"/>
</dbReference>
<keyword evidence="3" id="KW-0472">Membrane</keyword>
<evidence type="ECO:0000256" key="2">
    <source>
        <dbReference type="SAM" id="MobiDB-lite"/>
    </source>
</evidence>
<keyword evidence="3" id="KW-1133">Transmembrane helix</keyword>
<feature type="region of interest" description="Disordered" evidence="2">
    <location>
        <begin position="95"/>
        <end position="126"/>
    </location>
</feature>
<organism evidence="4 5">
    <name type="scientific">Hondaea fermentalgiana</name>
    <dbReference type="NCBI Taxonomy" id="2315210"/>
    <lineage>
        <taxon>Eukaryota</taxon>
        <taxon>Sar</taxon>
        <taxon>Stramenopiles</taxon>
        <taxon>Bigyra</taxon>
        <taxon>Labyrinthulomycetes</taxon>
        <taxon>Thraustochytrida</taxon>
        <taxon>Thraustochytriidae</taxon>
        <taxon>Hondaea</taxon>
    </lineage>
</organism>
<comment type="caution">
    <text evidence="4">The sequence shown here is derived from an EMBL/GenBank/DDBJ whole genome shotgun (WGS) entry which is preliminary data.</text>
</comment>
<dbReference type="AlphaFoldDB" id="A0A2R5G7X3"/>
<evidence type="ECO:0000256" key="1">
    <source>
        <dbReference type="SAM" id="Coils"/>
    </source>
</evidence>
<sequence length="582" mass="65161">MAPSTTKVAAWSEQDVLAFLGNTDAEVARAVASRGLINGRQLEALTSEDDCAGVLGDRSLTRRLLSAAARARAPNNSTSSRQAGEDNFAYKRLEDSYSGDNENNDGNEDGDEAWDPEQGMDEVDPSKHTFPTLFERPSLLTVTLVLLCAGICALCCTVLRDTLADALHVDRKDFVKEFLRYASIPIFMVPFTYVHIWLALYMTFYPTRFRGCCQIPGTNVGFPLGWQGIIPFKVEPMARLAVDQMTANLLDVQEVFDRIDPAVLARELEPELHKHTARVLDLVLAKEAPYAWKLVPQAVRNEVLRQSTKESLQVVEELLQELQADIEDYFDLHKLVVGILVNDVDLFNDLFISCSDRELAFIRNSGAYMGGFFGIGQMILTIVFRGQPWILPVVGLIAGAITNWIALIVIFSPVDPIPLCGGRIVIQGLFLKRQPQVAKLYGHVVRHKILTAENLNRALMRGPKREQVLALSQRHIRAAFDRTVNVVGPLRKLVGDALDRIGDSVAHELSHDMYDIMRSAEPYMNDTFDLQRTLTTRMSKMPPRDFERLLHPIFEQEEWKLVLVGGALGAFFGVFQAKFANM</sequence>